<dbReference type="Proteomes" id="UP001220217">
    <property type="component" value="Chromosome"/>
</dbReference>
<evidence type="ECO:0000313" key="1">
    <source>
        <dbReference type="EMBL" id="WEA45431.1"/>
    </source>
</evidence>
<accession>A0ABD7WYI3</accession>
<evidence type="ECO:0000313" key="2">
    <source>
        <dbReference type="Proteomes" id="UP001220217"/>
    </source>
</evidence>
<organism evidence="1 2">
    <name type="scientific">Priestia aryabhattai</name>
    <name type="common">Bacillus aryabhattai</name>
    <dbReference type="NCBI Taxonomy" id="412384"/>
    <lineage>
        <taxon>Bacteria</taxon>
        <taxon>Bacillati</taxon>
        <taxon>Bacillota</taxon>
        <taxon>Bacilli</taxon>
        <taxon>Bacillales</taxon>
        <taxon>Bacillaceae</taxon>
        <taxon>Priestia</taxon>
    </lineage>
</organism>
<dbReference type="EMBL" id="CP118718">
    <property type="protein sequence ID" value="WEA45431.1"/>
    <property type="molecule type" value="Genomic_DNA"/>
</dbReference>
<protein>
    <submittedName>
        <fullName evidence="1">Uncharacterized protein</fullName>
    </submittedName>
</protein>
<gene>
    <name evidence="1" type="ORF">PWO00_05520</name>
</gene>
<dbReference type="AlphaFoldDB" id="A0ABD7WYI3"/>
<sequence>MLIVGLGQMLQTIHHNIEKLSALLKQLVLSSSFKSSYISSNKLQPLIHTSVKKKMKHFPSLVKKYAERIQKEEANIKEKDWREVGAELHTLFLTVSTQPVSLHRITQLNQKIKQLCELSETQAESDSYIQIENASTGRLYASGNIFVLGSGCINTTIHSGVRVKIKRTLRGGEVYAILGADIHRAGSDSGTATFIEVPEGQIICIKTAMKGTTIKVGSKTHTFNETTRQVTAALDTSGHLMLEEVGS</sequence>
<reference evidence="1 2" key="1">
    <citation type="submission" date="2023-02" db="EMBL/GenBank/DDBJ databases">
        <title>Complete genome sequence of Priestia aryabhattai G5MAi6, a methanol-tolerant strain isolated from tap water in Hong Kong.</title>
        <authorList>
            <person name="Leung K.M."/>
            <person name="Lai G.K.K."/>
            <person name="Griffin S.D.J."/>
        </authorList>
    </citation>
    <scope>NUCLEOTIDE SEQUENCE [LARGE SCALE GENOMIC DNA]</scope>
    <source>
        <strain evidence="1 2">G5MAi6</strain>
    </source>
</reference>
<name>A0ABD7WYI3_PRIAR</name>
<dbReference type="RefSeq" id="WP_275036922.1">
    <property type="nucleotide sequence ID" value="NZ_CP118718.1"/>
</dbReference>
<proteinExistence type="predicted"/>